<dbReference type="PANTHER" id="PTHR32097">
    <property type="entry name" value="CAMP-BINDING PROTEIN 1-RELATED"/>
    <property type="match status" value="1"/>
</dbReference>
<dbReference type="CDD" id="cd06974">
    <property type="entry name" value="TerD_like"/>
    <property type="match status" value="1"/>
</dbReference>
<accession>A0A9W6PCT0</accession>
<evidence type="ECO:0000313" key="2">
    <source>
        <dbReference type="EMBL" id="GLW52593.1"/>
    </source>
</evidence>
<name>A0A9W6PCT0_9ACTN</name>
<feature type="domain" description="TerD" evidence="1">
    <location>
        <begin position="19"/>
        <end position="196"/>
    </location>
</feature>
<dbReference type="InterPro" id="IPR003325">
    <property type="entry name" value="TerD"/>
</dbReference>
<dbReference type="OrthoDB" id="56224at2"/>
<dbReference type="Gene3D" id="2.60.60.30">
    <property type="entry name" value="sav2460 like domains"/>
    <property type="match status" value="1"/>
</dbReference>
<evidence type="ECO:0000259" key="1">
    <source>
        <dbReference type="Pfam" id="PF02342"/>
    </source>
</evidence>
<dbReference type="Pfam" id="PF02342">
    <property type="entry name" value="TerD"/>
    <property type="match status" value="1"/>
</dbReference>
<sequence>MCDEDAGRGPEEAEVGSVSVNLAKGQSVSLLKSTGETLTVVRMGLGWKSAPGKRGFFSRRPKEIDLDASALLYDGKVMSDVVFFSHLVSNDGSVQHNGDNLVGGAGVGADDESITVDLTKVPRRVTQIVFTVSSYTGQNFLEVQNAHCRLVDETTGRELARYELTGGGPHTGQIMAKVERDGEGGWKMTAIGAPASGRTFRDMLPFIEPFL</sequence>
<proteinExistence type="predicted"/>
<dbReference type="EMBL" id="BSRX01000003">
    <property type="protein sequence ID" value="GLW52593.1"/>
    <property type="molecule type" value="Genomic_DNA"/>
</dbReference>
<dbReference type="InterPro" id="IPR051324">
    <property type="entry name" value="Stress/Tellurium_Resist"/>
</dbReference>
<comment type="caution">
    <text evidence="2">The sequence shown here is derived from an EMBL/GenBank/DDBJ whole genome shotgun (WGS) entry which is preliminary data.</text>
</comment>
<reference evidence="2" key="1">
    <citation type="submission" date="2023-02" db="EMBL/GenBank/DDBJ databases">
        <title>Kitasatospora phosalacinea NBRC 14362.</title>
        <authorList>
            <person name="Ichikawa N."/>
            <person name="Sato H."/>
            <person name="Tonouchi N."/>
        </authorList>
    </citation>
    <scope>NUCLEOTIDE SEQUENCE</scope>
    <source>
        <strain evidence="2">NBRC 14362</strain>
    </source>
</reference>
<dbReference type="Proteomes" id="UP001165143">
    <property type="component" value="Unassembled WGS sequence"/>
</dbReference>
<dbReference type="PANTHER" id="PTHR32097:SF17">
    <property type="entry name" value="CAMP-BINDING PROTEIN 1-RELATED"/>
    <property type="match status" value="1"/>
</dbReference>
<evidence type="ECO:0000313" key="3">
    <source>
        <dbReference type="Proteomes" id="UP001165143"/>
    </source>
</evidence>
<dbReference type="AlphaFoldDB" id="A0A9W6PCT0"/>
<protein>
    <submittedName>
        <fullName evidence="2">Export associated protein</fullName>
    </submittedName>
</protein>
<gene>
    <name evidence="2" type="ORF">Kpho01_06040</name>
</gene>
<organism evidence="2 3">
    <name type="scientific">Kitasatospora phosalacinea</name>
    <dbReference type="NCBI Taxonomy" id="2065"/>
    <lineage>
        <taxon>Bacteria</taxon>
        <taxon>Bacillati</taxon>
        <taxon>Actinomycetota</taxon>
        <taxon>Actinomycetes</taxon>
        <taxon>Kitasatosporales</taxon>
        <taxon>Streptomycetaceae</taxon>
        <taxon>Kitasatospora</taxon>
    </lineage>
</organism>